<evidence type="ECO:0000256" key="1">
    <source>
        <dbReference type="SAM" id="MobiDB-lite"/>
    </source>
</evidence>
<name>A0AAV9WMQ9_9PEZI</name>
<dbReference type="PANTHER" id="PTHR35391">
    <property type="entry name" value="C2H2-TYPE DOMAIN-CONTAINING PROTEIN-RELATED"/>
    <property type="match status" value="1"/>
</dbReference>
<dbReference type="Proteomes" id="UP001370758">
    <property type="component" value="Unassembled WGS sequence"/>
</dbReference>
<feature type="region of interest" description="Disordered" evidence="1">
    <location>
        <begin position="711"/>
        <end position="811"/>
    </location>
</feature>
<sequence length="843" mass="94239">MDELFRAHQSCCQKFAKLVMLTESPTRDFSSQVSRRDWDIEVERYKIWANGVGVGESGDNYEKSLDCRLRNASFMRSQVALVLKLLIEHIDNAITLLNGERVPWEDLAIGSTQKSKDASKDTTKPTKDGSDDETGDDSPWDFSSDEGSIDENSSDSYMAGNEISRKPTIGTIAKLQSPEMRGRTDFPAGEMAQIRHAVQTAISSLYGLPIRKAVIQDRLRGELPAEIASFEESDISYVKFKFPQLVRYSPEAAARLGKLITRRREILHSRRVQDSHKQWSNESTAPKITRGQNEGANDGLRNPSWLEPPSYTEFAHPQPASTIATESLEVVMPRRPLGENEEEPNVFVCPYCCTKKEIKSDAEWKAHVLQDLQPYVCTFPNCEFRDLFFETKEQWFQHEQAKHRINWFCNTKSHSRFKTKAEFRSHMTKKHSHDVKFDDLEPEMISKLFAIPANPTDPGICTLCMEEVQNPEAHVSQHLEMLALFAIPRQDFPEGRYKERPGIDGRGKIKITESKQLRSIDNQFSGPASPLTKVDPRPLAGSEGHGSINLEAPVEAKHRVPSKPAPPYAYETGGPATSRGFGKPSRRRHIKLRDKTKAFESSSSSEFLFDSSLSTDTGSDSDLDGMAFGTPPRRLNFESDTYTTPPSSFSELHSKFKSWAKPINIFGPPPKSTSKRSSYHRGWLRANSHQGPSFKVPKRKGSFDFNIAFGYSSSDSSAKGHRPASLSDLVTAGSVSDQTQGQSKPKRGGILGSVRRSASVSFSGYTSPGFGRQRLRKKESLDSNLAFGESSSEDLPADDVSKPHDSTAKKHVWRRWWRTGEGDIKADTSSSSGPPGPNLYTAI</sequence>
<feature type="compositionally biased region" description="Basic and acidic residues" evidence="1">
    <location>
        <begin position="114"/>
        <end position="129"/>
    </location>
</feature>
<feature type="compositionally biased region" description="Polar residues" evidence="1">
    <location>
        <begin position="280"/>
        <end position="295"/>
    </location>
</feature>
<feature type="region of interest" description="Disordered" evidence="1">
    <location>
        <begin position="271"/>
        <end position="302"/>
    </location>
</feature>
<feature type="compositionally biased region" description="Acidic residues" evidence="1">
    <location>
        <begin position="130"/>
        <end position="153"/>
    </location>
</feature>
<organism evidence="3 4">
    <name type="scientific">Arthrobotrys musiformis</name>
    <dbReference type="NCBI Taxonomy" id="47236"/>
    <lineage>
        <taxon>Eukaryota</taxon>
        <taxon>Fungi</taxon>
        <taxon>Dikarya</taxon>
        <taxon>Ascomycota</taxon>
        <taxon>Pezizomycotina</taxon>
        <taxon>Orbiliomycetes</taxon>
        <taxon>Orbiliales</taxon>
        <taxon>Orbiliaceae</taxon>
        <taxon>Arthrobotrys</taxon>
    </lineage>
</organism>
<feature type="compositionally biased region" description="Basic and acidic residues" evidence="1">
    <location>
        <begin position="799"/>
        <end position="808"/>
    </location>
</feature>
<evidence type="ECO:0000259" key="2">
    <source>
        <dbReference type="Pfam" id="PF26082"/>
    </source>
</evidence>
<accession>A0AAV9WMQ9</accession>
<gene>
    <name evidence="3" type="ORF">TWF481_004979</name>
</gene>
<feature type="compositionally biased region" description="Polar residues" evidence="1">
    <location>
        <begin position="756"/>
        <end position="766"/>
    </location>
</feature>
<evidence type="ECO:0000313" key="4">
    <source>
        <dbReference type="Proteomes" id="UP001370758"/>
    </source>
</evidence>
<dbReference type="PANTHER" id="PTHR35391:SF7">
    <property type="entry name" value="C2H2-TYPE DOMAIN-CONTAINING PROTEIN"/>
    <property type="match status" value="1"/>
</dbReference>
<feature type="compositionally biased region" description="Basic residues" evidence="1">
    <location>
        <begin position="673"/>
        <end position="683"/>
    </location>
</feature>
<reference evidence="3 4" key="1">
    <citation type="submission" date="2023-08" db="EMBL/GenBank/DDBJ databases">
        <authorList>
            <person name="Palmer J.M."/>
        </authorList>
    </citation>
    <scope>NUCLEOTIDE SEQUENCE [LARGE SCALE GENOMIC DNA]</scope>
    <source>
        <strain evidence="3 4">TWF481</strain>
    </source>
</reference>
<proteinExistence type="predicted"/>
<dbReference type="AlphaFoldDB" id="A0AAV9WMQ9"/>
<dbReference type="EMBL" id="JAVHJL010000002">
    <property type="protein sequence ID" value="KAK6510262.1"/>
    <property type="molecule type" value="Genomic_DNA"/>
</dbReference>
<dbReference type="Pfam" id="PF26082">
    <property type="entry name" value="zf-C2H2_AcuF"/>
    <property type="match status" value="1"/>
</dbReference>
<evidence type="ECO:0000313" key="3">
    <source>
        <dbReference type="EMBL" id="KAK6510262.1"/>
    </source>
</evidence>
<comment type="caution">
    <text evidence="3">The sequence shown here is derived from an EMBL/GenBank/DDBJ whole genome shotgun (WGS) entry which is preliminary data.</text>
</comment>
<feature type="domain" description="Oxidoreductase acuF-like C2H2 type zinc-finger" evidence="2">
    <location>
        <begin position="347"/>
        <end position="372"/>
    </location>
</feature>
<dbReference type="InterPro" id="IPR058925">
    <property type="entry name" value="zf-C2H2_AcuF"/>
</dbReference>
<feature type="region of interest" description="Disordered" evidence="1">
    <location>
        <begin position="823"/>
        <end position="843"/>
    </location>
</feature>
<feature type="region of interest" description="Disordered" evidence="1">
    <location>
        <begin position="663"/>
        <end position="699"/>
    </location>
</feature>
<feature type="compositionally biased region" description="Polar residues" evidence="1">
    <location>
        <begin position="733"/>
        <end position="743"/>
    </location>
</feature>
<protein>
    <recommendedName>
        <fullName evidence="2">Oxidoreductase acuF-like C2H2 type zinc-finger domain-containing protein</fullName>
    </recommendedName>
</protein>
<feature type="region of interest" description="Disordered" evidence="1">
    <location>
        <begin position="111"/>
        <end position="162"/>
    </location>
</feature>
<keyword evidence="4" id="KW-1185">Reference proteome</keyword>
<feature type="region of interest" description="Disordered" evidence="1">
    <location>
        <begin position="557"/>
        <end position="597"/>
    </location>
</feature>